<organism evidence="2 3">
    <name type="scientific">Cardiobacterium valvarum F0432</name>
    <dbReference type="NCBI Taxonomy" id="797473"/>
    <lineage>
        <taxon>Bacteria</taxon>
        <taxon>Pseudomonadati</taxon>
        <taxon>Pseudomonadota</taxon>
        <taxon>Gammaproteobacteria</taxon>
        <taxon>Cardiobacteriales</taxon>
        <taxon>Cardiobacteriaceae</taxon>
        <taxon>Cardiobacterium</taxon>
    </lineage>
</organism>
<accession>G9ZBS3</accession>
<reference evidence="2 3" key="1">
    <citation type="submission" date="2011-08" db="EMBL/GenBank/DDBJ databases">
        <authorList>
            <person name="Weinstock G."/>
            <person name="Sodergren E."/>
            <person name="Clifton S."/>
            <person name="Fulton L."/>
            <person name="Fulton B."/>
            <person name="Courtney L."/>
            <person name="Fronick C."/>
            <person name="Harrison M."/>
            <person name="Strong C."/>
            <person name="Farmer C."/>
            <person name="Delahaunty K."/>
            <person name="Markovic C."/>
            <person name="Hall O."/>
            <person name="Minx P."/>
            <person name="Tomlinson C."/>
            <person name="Mitreva M."/>
            <person name="Hou S."/>
            <person name="Chen J."/>
            <person name="Wollam A."/>
            <person name="Pepin K.H."/>
            <person name="Johnson M."/>
            <person name="Bhonagiri V."/>
            <person name="Zhang X."/>
            <person name="Suruliraj S."/>
            <person name="Warren W."/>
            <person name="Chinwalla A."/>
            <person name="Mardis E.R."/>
            <person name="Wilson R.K."/>
        </authorList>
    </citation>
    <scope>NUCLEOTIDE SEQUENCE [LARGE SCALE GENOMIC DNA]</scope>
    <source>
        <strain evidence="2 3">F0432</strain>
    </source>
</reference>
<evidence type="ECO:0000313" key="3">
    <source>
        <dbReference type="Proteomes" id="UP000004750"/>
    </source>
</evidence>
<comment type="caution">
    <text evidence="2">The sequence shown here is derived from an EMBL/GenBank/DDBJ whole genome shotgun (WGS) entry which is preliminary data.</text>
</comment>
<sequence length="105" mass="12231">MRRRHEKNPARRRGLSLKTGLLQCPLQPCKRLLAQNTELRLVNLAVGELTFQRKHNPLKSRFRRCARFQASLHTARTPPVAANLPHHKSDQRKPQQKFHTDLANQ</sequence>
<dbReference type="HOGENOM" id="CLU_2231741_0_0_6"/>
<dbReference type="STRING" id="797473.HMPREF9080_00200"/>
<dbReference type="EMBL" id="AGCM01000012">
    <property type="protein sequence ID" value="EHM56017.1"/>
    <property type="molecule type" value="Genomic_DNA"/>
</dbReference>
<protein>
    <submittedName>
        <fullName evidence="2">Uncharacterized protein</fullName>
    </submittedName>
</protein>
<dbReference type="Proteomes" id="UP000004750">
    <property type="component" value="Unassembled WGS sequence"/>
</dbReference>
<gene>
    <name evidence="2" type="ORF">HMPREF9080_00200</name>
</gene>
<feature type="region of interest" description="Disordered" evidence="1">
    <location>
        <begin position="73"/>
        <end position="105"/>
    </location>
</feature>
<evidence type="ECO:0000256" key="1">
    <source>
        <dbReference type="SAM" id="MobiDB-lite"/>
    </source>
</evidence>
<name>G9ZBS3_9GAMM</name>
<dbReference type="AlphaFoldDB" id="G9ZBS3"/>
<evidence type="ECO:0000313" key="2">
    <source>
        <dbReference type="EMBL" id="EHM56017.1"/>
    </source>
</evidence>
<proteinExistence type="predicted"/>